<organism evidence="1 2">
    <name type="scientific">Nesidiocoris tenuis</name>
    <dbReference type="NCBI Taxonomy" id="355587"/>
    <lineage>
        <taxon>Eukaryota</taxon>
        <taxon>Metazoa</taxon>
        <taxon>Ecdysozoa</taxon>
        <taxon>Arthropoda</taxon>
        <taxon>Hexapoda</taxon>
        <taxon>Insecta</taxon>
        <taxon>Pterygota</taxon>
        <taxon>Neoptera</taxon>
        <taxon>Paraneoptera</taxon>
        <taxon>Hemiptera</taxon>
        <taxon>Heteroptera</taxon>
        <taxon>Panheteroptera</taxon>
        <taxon>Cimicomorpha</taxon>
        <taxon>Miridae</taxon>
        <taxon>Dicyphina</taxon>
        <taxon>Nesidiocoris</taxon>
    </lineage>
</organism>
<gene>
    <name evidence="1" type="ORF">NTJ_10695</name>
</gene>
<evidence type="ECO:0000313" key="1">
    <source>
        <dbReference type="EMBL" id="BES97881.1"/>
    </source>
</evidence>
<name>A0ABN7B0E7_9HEMI</name>
<keyword evidence="2" id="KW-1185">Reference proteome</keyword>
<dbReference type="Proteomes" id="UP001307889">
    <property type="component" value="Chromosome 8"/>
</dbReference>
<accession>A0ABN7B0E7</accession>
<proteinExistence type="predicted"/>
<sequence length="166" mass="18655">MSRNFTPDKCLRTSRINLARRICDSSKAHDLRRTSAENRKQKLVLASWSVRKHGEEKKRKKQARVSGFIGKLDPYAIRFPLGSTSDILPAPGTLLLCVFLTNINIHRTDPPVPFSLSTWEFILPSEFSSLGRTRNSPLIYARPAREKSEPCTVAIPVKTLGLPADL</sequence>
<evidence type="ECO:0000313" key="2">
    <source>
        <dbReference type="Proteomes" id="UP001307889"/>
    </source>
</evidence>
<reference evidence="1 2" key="1">
    <citation type="submission" date="2023-09" db="EMBL/GenBank/DDBJ databases">
        <title>Nesidiocoris tenuis whole genome shotgun sequence.</title>
        <authorList>
            <person name="Shibata T."/>
            <person name="Shimoda M."/>
            <person name="Kobayashi T."/>
            <person name="Uehara T."/>
        </authorList>
    </citation>
    <scope>NUCLEOTIDE SEQUENCE [LARGE SCALE GENOMIC DNA]</scope>
    <source>
        <strain evidence="1 2">Japan</strain>
    </source>
</reference>
<dbReference type="EMBL" id="AP028916">
    <property type="protein sequence ID" value="BES97881.1"/>
    <property type="molecule type" value="Genomic_DNA"/>
</dbReference>
<protein>
    <submittedName>
        <fullName evidence="1">Uncharacterized protein</fullName>
    </submittedName>
</protein>